<protein>
    <recommendedName>
        <fullName evidence="3">J domain-containing protein</fullName>
    </recommendedName>
</protein>
<dbReference type="PROSITE" id="PS50076">
    <property type="entry name" value="DNAJ_2"/>
    <property type="match status" value="1"/>
</dbReference>
<feature type="transmembrane region" description="Helical" evidence="2">
    <location>
        <begin position="565"/>
        <end position="594"/>
    </location>
</feature>
<dbReference type="EMBL" id="DF849461">
    <property type="protein sequence ID" value="GAT57454.1"/>
    <property type="molecule type" value="Genomic_DNA"/>
</dbReference>
<feature type="region of interest" description="Disordered" evidence="1">
    <location>
        <begin position="55"/>
        <end position="76"/>
    </location>
</feature>
<feature type="region of interest" description="Disordered" evidence="1">
    <location>
        <begin position="187"/>
        <end position="222"/>
    </location>
</feature>
<organism evidence="4 5">
    <name type="scientific">Mycena chlorophos</name>
    <name type="common">Agaric fungus</name>
    <name type="synonym">Agaricus chlorophos</name>
    <dbReference type="NCBI Taxonomy" id="658473"/>
    <lineage>
        <taxon>Eukaryota</taxon>
        <taxon>Fungi</taxon>
        <taxon>Dikarya</taxon>
        <taxon>Basidiomycota</taxon>
        <taxon>Agaricomycotina</taxon>
        <taxon>Agaricomycetes</taxon>
        <taxon>Agaricomycetidae</taxon>
        <taxon>Agaricales</taxon>
        <taxon>Marasmiineae</taxon>
        <taxon>Mycenaceae</taxon>
        <taxon>Mycena</taxon>
    </lineage>
</organism>
<dbReference type="InterPro" id="IPR001623">
    <property type="entry name" value="DnaJ_domain"/>
</dbReference>
<keyword evidence="2" id="KW-1133">Transmembrane helix</keyword>
<keyword evidence="5" id="KW-1185">Reference proteome</keyword>
<accession>A0ABQ0M2B8</accession>
<evidence type="ECO:0000256" key="2">
    <source>
        <dbReference type="SAM" id="Phobius"/>
    </source>
</evidence>
<evidence type="ECO:0000313" key="4">
    <source>
        <dbReference type="EMBL" id="GAT57454.1"/>
    </source>
</evidence>
<feature type="domain" description="J" evidence="3">
    <location>
        <begin position="424"/>
        <end position="494"/>
    </location>
</feature>
<feature type="region of interest" description="Disordered" evidence="1">
    <location>
        <begin position="259"/>
        <end position="313"/>
    </location>
</feature>
<reference evidence="4" key="1">
    <citation type="submission" date="2014-09" db="EMBL/GenBank/DDBJ databases">
        <title>Genome sequence of the luminous mushroom Mycena chlorophos for searching fungal bioluminescence genes.</title>
        <authorList>
            <person name="Tanaka Y."/>
            <person name="Kasuga D."/>
            <person name="Oba Y."/>
            <person name="Hase S."/>
            <person name="Sato K."/>
            <person name="Oba Y."/>
            <person name="Sakakibara Y."/>
        </authorList>
    </citation>
    <scope>NUCLEOTIDE SEQUENCE</scope>
</reference>
<dbReference type="PRINTS" id="PR00625">
    <property type="entry name" value="JDOMAIN"/>
</dbReference>
<feature type="compositionally biased region" description="Acidic residues" evidence="1">
    <location>
        <begin position="56"/>
        <end position="65"/>
    </location>
</feature>
<dbReference type="PANTHER" id="PTHR24074">
    <property type="entry name" value="CO-CHAPERONE PROTEIN DJLA"/>
    <property type="match status" value="1"/>
</dbReference>
<dbReference type="InterPro" id="IPR036869">
    <property type="entry name" value="J_dom_sf"/>
</dbReference>
<feature type="region of interest" description="Disordered" evidence="1">
    <location>
        <begin position="14"/>
        <end position="35"/>
    </location>
</feature>
<evidence type="ECO:0000313" key="5">
    <source>
        <dbReference type="Proteomes" id="UP000815677"/>
    </source>
</evidence>
<proteinExistence type="predicted"/>
<dbReference type="Pfam" id="PF00226">
    <property type="entry name" value="DnaJ"/>
    <property type="match status" value="1"/>
</dbReference>
<keyword evidence="2" id="KW-0472">Membrane</keyword>
<gene>
    <name evidence="4" type="ORF">MCHLO_13985</name>
</gene>
<feature type="compositionally biased region" description="Basic and acidic residues" evidence="1">
    <location>
        <begin position="187"/>
        <end position="200"/>
    </location>
</feature>
<dbReference type="Proteomes" id="UP000815677">
    <property type="component" value="Unassembled WGS sequence"/>
</dbReference>
<dbReference type="SUPFAM" id="SSF46565">
    <property type="entry name" value="Chaperone J-domain"/>
    <property type="match status" value="1"/>
</dbReference>
<name>A0ABQ0M2B8_MYCCL</name>
<dbReference type="CDD" id="cd06257">
    <property type="entry name" value="DnaJ"/>
    <property type="match status" value="1"/>
</dbReference>
<dbReference type="SMART" id="SM00271">
    <property type="entry name" value="DnaJ"/>
    <property type="match status" value="1"/>
</dbReference>
<keyword evidence="2" id="KW-0812">Transmembrane</keyword>
<dbReference type="InterPro" id="IPR050817">
    <property type="entry name" value="DjlA_DnaK_co-chaperone"/>
</dbReference>
<sequence length="638" mass="68261">MHNAPRPSILLQFDPLNTADGAPEADDLFPHPRNPSPIRLTRRLVDVGDVTAVLDHEDDNDEPQDPVEHTPKGHKQSCLLGEGTPRANATLSPPSLVVLGADDDNDTYMPISAATPSPYIQTPSGSLITETILALPTPSPAPTLLVPKVSDPHASFVLHADIEGGNNSFDLLNDKISFLGHVDDESFEMPRSEEDTKTQELAEPTPQSAPVAHPSVSSTIPREVTSGPHILATPPAASTILAAPPPLVPALKIVKRTVRKSKPATPDKPSIVPATTRPRVFTAPPKVPPPAPVEVSPKPATSPVGQFVVDGPGPRRVPNLTSHTATNTKSDAAAKQLSGPRRVLVQNTSAAKVTSPSVEETNVKRPLRAVATNTTNTLACTFNWRPPFWIMTSHAQSSPQLAPNHHLSSLTPNEELRMSTKFVDYYGILNVPKTATTEEIRTAYKKESLRTHPDRLVNATPSERKKATERFQVVADGYYILSDPTRRREYDVLYASRARDRTAEPDAGSSNAFFSQFASMFGNSSGAGAGAKNAPPEPERPDADGVFADVFEELLRPEVQRHAPWWAWFGAACGAGVGFIIANVPGLMVGAVAGNRLGAIRDAKGKSVAAVFTDLHGNQKAEILRALAVKVLGAAASI</sequence>
<evidence type="ECO:0000259" key="3">
    <source>
        <dbReference type="PROSITE" id="PS50076"/>
    </source>
</evidence>
<evidence type="ECO:0000256" key="1">
    <source>
        <dbReference type="SAM" id="MobiDB-lite"/>
    </source>
</evidence>
<dbReference type="Gene3D" id="1.10.287.110">
    <property type="entry name" value="DnaJ domain"/>
    <property type="match status" value="1"/>
</dbReference>